<keyword evidence="5 6" id="KW-0472">Membrane</keyword>
<dbReference type="EMBL" id="CP116221">
    <property type="protein sequence ID" value="WCO02643.1"/>
    <property type="molecule type" value="Genomic_DNA"/>
</dbReference>
<evidence type="ECO:0000256" key="3">
    <source>
        <dbReference type="ARBA" id="ARBA00022692"/>
    </source>
</evidence>
<protein>
    <submittedName>
        <fullName evidence="7">Lysoplasmalogenase</fullName>
    </submittedName>
</protein>
<feature type="transmembrane region" description="Helical" evidence="6">
    <location>
        <begin position="116"/>
        <end position="134"/>
    </location>
</feature>
<evidence type="ECO:0000256" key="2">
    <source>
        <dbReference type="ARBA" id="ARBA00007375"/>
    </source>
</evidence>
<evidence type="ECO:0000313" key="8">
    <source>
        <dbReference type="Proteomes" id="UP001202717"/>
    </source>
</evidence>
<comment type="subcellular location">
    <subcellularLocation>
        <location evidence="1">Membrane</location>
        <topology evidence="1">Multi-pass membrane protein</topology>
    </subcellularLocation>
</comment>
<dbReference type="RefSeq" id="WP_249995410.1">
    <property type="nucleotide sequence ID" value="NZ_CP116221.1"/>
</dbReference>
<proteinExistence type="inferred from homology"/>
<feature type="transmembrane region" description="Helical" evidence="6">
    <location>
        <begin position="172"/>
        <end position="189"/>
    </location>
</feature>
<keyword evidence="4 6" id="KW-1133">Transmembrane helix</keyword>
<reference evidence="7 8" key="1">
    <citation type="submission" date="2023-01" db="EMBL/GenBank/DDBJ databases">
        <title>Psychroserpens ponticola sp. nov., isolated from seawater.</title>
        <authorList>
            <person name="Kristyanto S."/>
            <person name="Jung J."/>
            <person name="Kim J.M."/>
            <person name="Jeon C.O."/>
        </authorList>
    </citation>
    <scope>NUCLEOTIDE SEQUENCE [LARGE SCALE GENOMIC DNA]</scope>
    <source>
        <strain evidence="7 8">MSW6</strain>
    </source>
</reference>
<evidence type="ECO:0000256" key="6">
    <source>
        <dbReference type="SAM" id="Phobius"/>
    </source>
</evidence>
<feature type="transmembrane region" description="Helical" evidence="6">
    <location>
        <begin position="34"/>
        <end position="50"/>
    </location>
</feature>
<name>A0ABY7S024_9FLAO</name>
<organism evidence="7 8">
    <name type="scientific">Psychroserpens ponticola</name>
    <dbReference type="NCBI Taxonomy" id="2932268"/>
    <lineage>
        <taxon>Bacteria</taxon>
        <taxon>Pseudomonadati</taxon>
        <taxon>Bacteroidota</taxon>
        <taxon>Flavobacteriia</taxon>
        <taxon>Flavobacteriales</taxon>
        <taxon>Flavobacteriaceae</taxon>
        <taxon>Psychroserpens</taxon>
    </lineage>
</organism>
<keyword evidence="8" id="KW-1185">Reference proteome</keyword>
<comment type="similarity">
    <text evidence="2">Belongs to the TMEM86 family.</text>
</comment>
<feature type="transmembrane region" description="Helical" evidence="6">
    <location>
        <begin position="12"/>
        <end position="28"/>
    </location>
</feature>
<dbReference type="InterPro" id="IPR012506">
    <property type="entry name" value="TMEM86B-like"/>
</dbReference>
<evidence type="ECO:0000313" key="7">
    <source>
        <dbReference type="EMBL" id="WCO02643.1"/>
    </source>
</evidence>
<evidence type="ECO:0000256" key="1">
    <source>
        <dbReference type="ARBA" id="ARBA00004141"/>
    </source>
</evidence>
<dbReference type="PANTHER" id="PTHR31885:SF6">
    <property type="entry name" value="GH04784P"/>
    <property type="match status" value="1"/>
</dbReference>
<dbReference type="Pfam" id="PF07947">
    <property type="entry name" value="YhhN"/>
    <property type="match status" value="1"/>
</dbReference>
<accession>A0ABY7S024</accession>
<evidence type="ECO:0000256" key="5">
    <source>
        <dbReference type="ARBA" id="ARBA00023136"/>
    </source>
</evidence>
<feature type="transmembrane region" description="Helical" evidence="6">
    <location>
        <begin position="62"/>
        <end position="79"/>
    </location>
</feature>
<feature type="transmembrane region" description="Helical" evidence="6">
    <location>
        <begin position="85"/>
        <end position="104"/>
    </location>
</feature>
<dbReference type="Proteomes" id="UP001202717">
    <property type="component" value="Chromosome"/>
</dbReference>
<sequence>MYSKIEQRFTGIYAIIVSIELICGTFESLATLHYFTKPLIVISLLLFFVTQSQHLNKTTKTLMILALVFSLVGDVALLFDAIKPIYFIIGLASFLLAHVMYVLVFLKQRNTHKKPLGFILIMLGYAALLFYILKDGLGDLLLPVIVYMFVILSMSTSAYLRQKLNNTISYNWVFIGAILFMISDSILALDKFYQPLTLSSISIMLTYALAQYCIVIGILKLPSNSR</sequence>
<feature type="transmembrane region" description="Helical" evidence="6">
    <location>
        <begin position="201"/>
        <end position="221"/>
    </location>
</feature>
<keyword evidence="3 6" id="KW-0812">Transmembrane</keyword>
<gene>
    <name evidence="7" type="ORF">MUN68_003900</name>
</gene>
<feature type="transmembrane region" description="Helical" evidence="6">
    <location>
        <begin position="140"/>
        <end position="160"/>
    </location>
</feature>
<evidence type="ECO:0000256" key="4">
    <source>
        <dbReference type="ARBA" id="ARBA00022989"/>
    </source>
</evidence>
<dbReference type="PANTHER" id="PTHR31885">
    <property type="entry name" value="GH04784P"/>
    <property type="match status" value="1"/>
</dbReference>